<reference evidence="1" key="1">
    <citation type="submission" date="2022-03" db="EMBL/GenBank/DDBJ databases">
        <title>Genomic Encyclopedia of Type Strains, Phase III (KMG-III): the genomes of soil and plant-associated and newly described type strains.</title>
        <authorList>
            <person name="Whitman W."/>
        </authorList>
    </citation>
    <scope>NUCLEOTIDE SEQUENCE</scope>
    <source>
        <strain evidence="1">ANL 6-2</strain>
    </source>
</reference>
<evidence type="ECO:0000313" key="1">
    <source>
        <dbReference type="EMBL" id="MCP1675464.1"/>
    </source>
</evidence>
<proteinExistence type="predicted"/>
<accession>A0AAE3G5L6</accession>
<comment type="caution">
    <text evidence="1">The sequence shown here is derived from an EMBL/GenBank/DDBJ whole genome shotgun (WGS) entry which is preliminary data.</text>
</comment>
<evidence type="ECO:0000313" key="2">
    <source>
        <dbReference type="Proteomes" id="UP001205843"/>
    </source>
</evidence>
<organism evidence="1 2">
    <name type="scientific">Natronocella acetinitrilica</name>
    <dbReference type="NCBI Taxonomy" id="414046"/>
    <lineage>
        <taxon>Bacteria</taxon>
        <taxon>Pseudomonadati</taxon>
        <taxon>Pseudomonadota</taxon>
        <taxon>Gammaproteobacteria</taxon>
        <taxon>Chromatiales</taxon>
        <taxon>Ectothiorhodospiraceae</taxon>
        <taxon>Natronocella</taxon>
    </lineage>
</organism>
<protein>
    <submittedName>
        <fullName evidence="1">Uncharacterized protein</fullName>
    </submittedName>
</protein>
<sequence length="46" mass="4996">MPVYRLTVMAEFESQAQAEDAMAQMQARATNTRVSGMGGDCTQRGV</sequence>
<dbReference type="AlphaFoldDB" id="A0AAE3G5L6"/>
<dbReference type="RefSeq" id="WP_253478942.1">
    <property type="nucleotide sequence ID" value="NZ_JALJXV010000006.1"/>
</dbReference>
<name>A0AAE3G5L6_9GAMM</name>
<keyword evidence="2" id="KW-1185">Reference proteome</keyword>
<dbReference type="Proteomes" id="UP001205843">
    <property type="component" value="Unassembled WGS sequence"/>
</dbReference>
<dbReference type="EMBL" id="JALJXV010000006">
    <property type="protein sequence ID" value="MCP1675464.1"/>
    <property type="molecule type" value="Genomic_DNA"/>
</dbReference>
<gene>
    <name evidence="1" type="ORF">J2T57_002614</name>
</gene>